<keyword evidence="3" id="KW-1185">Reference proteome</keyword>
<dbReference type="Proteomes" id="UP000663829">
    <property type="component" value="Unassembled WGS sequence"/>
</dbReference>
<accession>A0A816BW96</accession>
<reference evidence="1" key="1">
    <citation type="submission" date="2021-02" db="EMBL/GenBank/DDBJ databases">
        <authorList>
            <person name="Nowell W R."/>
        </authorList>
    </citation>
    <scope>NUCLEOTIDE SEQUENCE</scope>
</reference>
<comment type="caution">
    <text evidence="1">The sequence shown here is derived from an EMBL/GenBank/DDBJ whole genome shotgun (WGS) entry which is preliminary data.</text>
</comment>
<dbReference type="EMBL" id="CAJOBC010105918">
    <property type="protein sequence ID" value="CAF4500419.1"/>
    <property type="molecule type" value="Genomic_DNA"/>
</dbReference>
<proteinExistence type="predicted"/>
<evidence type="ECO:0000313" key="3">
    <source>
        <dbReference type="Proteomes" id="UP000663829"/>
    </source>
</evidence>
<protein>
    <submittedName>
        <fullName evidence="1">Uncharacterized protein</fullName>
    </submittedName>
</protein>
<organism evidence="1 3">
    <name type="scientific">Didymodactylos carnosus</name>
    <dbReference type="NCBI Taxonomy" id="1234261"/>
    <lineage>
        <taxon>Eukaryota</taxon>
        <taxon>Metazoa</taxon>
        <taxon>Spiralia</taxon>
        <taxon>Gnathifera</taxon>
        <taxon>Rotifera</taxon>
        <taxon>Eurotatoria</taxon>
        <taxon>Bdelloidea</taxon>
        <taxon>Philodinida</taxon>
        <taxon>Philodinidae</taxon>
        <taxon>Didymodactylos</taxon>
    </lineage>
</organism>
<dbReference type="EMBL" id="CAJNOQ010038998">
    <property type="protein sequence ID" value="CAF1614848.1"/>
    <property type="molecule type" value="Genomic_DNA"/>
</dbReference>
<evidence type="ECO:0000313" key="2">
    <source>
        <dbReference type="EMBL" id="CAF4500419.1"/>
    </source>
</evidence>
<evidence type="ECO:0000313" key="1">
    <source>
        <dbReference type="EMBL" id="CAF1614848.1"/>
    </source>
</evidence>
<dbReference type="Proteomes" id="UP000681722">
    <property type="component" value="Unassembled WGS sequence"/>
</dbReference>
<sequence length="124" mass="14176">PSVTTTLAQQPSSSTIQTSTIGLNRELETLRRRCLHYEEQLIDLKEGSLHYLKSICALYEKRPQLKSTTAKNIADQLPLTTSELNGCLHTHWSRTNNNILQACFKDVDLAHLSYQKLKKQTRTH</sequence>
<feature type="non-terminal residue" evidence="1">
    <location>
        <position position="1"/>
    </location>
</feature>
<name>A0A816BW96_9BILA</name>
<gene>
    <name evidence="1" type="ORF">GPM918_LOCUS43337</name>
    <name evidence="2" type="ORF">SRO942_LOCUS44810</name>
</gene>
<dbReference type="AlphaFoldDB" id="A0A816BW96"/>